<accession>A0A918HJP4</accession>
<dbReference type="Gene3D" id="1.25.40.10">
    <property type="entry name" value="Tetratricopeptide repeat domain"/>
    <property type="match status" value="1"/>
</dbReference>
<protein>
    <recommendedName>
        <fullName evidence="2">HTH luxR-type domain-containing protein</fullName>
    </recommendedName>
</protein>
<feature type="region of interest" description="Disordered" evidence="1">
    <location>
        <begin position="40"/>
        <end position="70"/>
    </location>
</feature>
<dbReference type="InterPro" id="IPR000792">
    <property type="entry name" value="Tscrpt_reg_LuxR_C"/>
</dbReference>
<dbReference type="SMART" id="SM00421">
    <property type="entry name" value="HTH_LUXR"/>
    <property type="match status" value="1"/>
</dbReference>
<dbReference type="CDD" id="cd06170">
    <property type="entry name" value="LuxR_C_like"/>
    <property type="match status" value="1"/>
</dbReference>
<dbReference type="Proteomes" id="UP000646776">
    <property type="component" value="Unassembled WGS sequence"/>
</dbReference>
<dbReference type="SUPFAM" id="SSF52540">
    <property type="entry name" value="P-loop containing nucleoside triphosphate hydrolases"/>
    <property type="match status" value="1"/>
</dbReference>
<sequence length="834" mass="89543">MTRHRTCEACGTPLTAAPHGGRPARYCSNACRQRAFRLRSTHRRAERERSVAPDASSPDTSLPDASLPVPGRGLPQGLDSFVGRRQELAQLRTLLRTSRLLTLTGAGGVGKTRLALEFAKGLPERHARVDLVALDSLRDSAPLARSVATALGLGERAGQSGTDVLVRAIGGSRRLLIMDNCEHLAESCARLATTLLSRCPGLRILATSREALRVPGETVFRVGELSVPPDGTGSDPTALLRSDAVRLFVERAASRAPGFTLGRDNGAAVAEICRRLDGLTLAVELAARRVGTLPLGDILAGLDNHLFPLSLLTDDNRIGPHRHDGLAAAIDWSHRLLDPEEQAVFRRLAVLVGGFDARAAQAICAGGGVAPGRVFRILGALEAKSLIARLPGDTEPARFHQLSAIRAYARERLVVSGELHAVQQQTIEWLNGLADLVGNEVFADQTGGLFLAERDNLAVALADTADRDSARYRRLSLELARVHYQQEQPSAARSLLDGLLRETDEPALGGAVAALATRVACQQSDLAQALLLGERAVHLERTHGHPAGLANALDARAAARLCRGEFAAAVADLRECLNLVEALGRPHDTAWCTHHLAWALLQAGGEAEADGLMDRCLPVLREHAHWSRAAAALHTAGAVRLALGRLQNAEDLFAEVLGIVPKGSFHALYPVEGLALVAAESGDMRRTLRLYEASAQARRQLDTEPEAPWRRRVEQAAVRARTLLPAAARDAALSGGRRLRGDRLVAYALRTRPGNLRTATDTAAAAAERSLLTGRESMVVELVAEGLTNRQIAERLGLSPRTVATHLDKVRDKLGLRSRTRIALWAATRSREGS</sequence>
<dbReference type="InterPro" id="IPR011990">
    <property type="entry name" value="TPR-like_helical_dom_sf"/>
</dbReference>
<dbReference type="PROSITE" id="PS50043">
    <property type="entry name" value="HTH_LUXR_2"/>
    <property type="match status" value="1"/>
</dbReference>
<dbReference type="Pfam" id="PF13191">
    <property type="entry name" value="AAA_16"/>
    <property type="match status" value="1"/>
</dbReference>
<dbReference type="SUPFAM" id="SSF46894">
    <property type="entry name" value="C-terminal effector domain of the bipartite response regulators"/>
    <property type="match status" value="1"/>
</dbReference>
<evidence type="ECO:0000259" key="2">
    <source>
        <dbReference type="PROSITE" id="PS50043"/>
    </source>
</evidence>
<dbReference type="InterPro" id="IPR041664">
    <property type="entry name" value="AAA_16"/>
</dbReference>
<reference evidence="3" key="1">
    <citation type="journal article" date="2014" name="Int. J. Syst. Evol. Microbiol.">
        <title>Complete genome sequence of Corynebacterium casei LMG S-19264T (=DSM 44701T), isolated from a smear-ripened cheese.</title>
        <authorList>
            <consortium name="US DOE Joint Genome Institute (JGI-PGF)"/>
            <person name="Walter F."/>
            <person name="Albersmeier A."/>
            <person name="Kalinowski J."/>
            <person name="Ruckert C."/>
        </authorList>
    </citation>
    <scope>NUCLEOTIDE SEQUENCE</scope>
    <source>
        <strain evidence="3">JCM 4125</strain>
    </source>
</reference>
<dbReference type="PANTHER" id="PTHR47691:SF3">
    <property type="entry name" value="HTH-TYPE TRANSCRIPTIONAL REGULATOR RV0890C-RELATED"/>
    <property type="match status" value="1"/>
</dbReference>
<gene>
    <name evidence="3" type="ORF">GCM10010226_56000</name>
</gene>
<dbReference type="InterPro" id="IPR036388">
    <property type="entry name" value="WH-like_DNA-bd_sf"/>
</dbReference>
<dbReference type="Gene3D" id="1.10.10.10">
    <property type="entry name" value="Winged helix-like DNA-binding domain superfamily/Winged helix DNA-binding domain"/>
    <property type="match status" value="1"/>
</dbReference>
<keyword evidence="4" id="KW-1185">Reference proteome</keyword>
<proteinExistence type="predicted"/>
<dbReference type="SUPFAM" id="SSF48452">
    <property type="entry name" value="TPR-like"/>
    <property type="match status" value="1"/>
</dbReference>
<evidence type="ECO:0000256" key="1">
    <source>
        <dbReference type="SAM" id="MobiDB-lite"/>
    </source>
</evidence>
<comment type="caution">
    <text evidence="3">The sequence shown here is derived from an EMBL/GenBank/DDBJ whole genome shotgun (WGS) entry which is preliminary data.</text>
</comment>
<dbReference type="PANTHER" id="PTHR47691">
    <property type="entry name" value="REGULATOR-RELATED"/>
    <property type="match status" value="1"/>
</dbReference>
<name>A0A918HJP4_9ACTN</name>
<evidence type="ECO:0000313" key="4">
    <source>
        <dbReference type="Proteomes" id="UP000646776"/>
    </source>
</evidence>
<dbReference type="InterPro" id="IPR027417">
    <property type="entry name" value="P-loop_NTPase"/>
</dbReference>
<organism evidence="3 4">
    <name type="scientific">Streptomyces phaeofaciens</name>
    <dbReference type="NCBI Taxonomy" id="68254"/>
    <lineage>
        <taxon>Bacteria</taxon>
        <taxon>Bacillati</taxon>
        <taxon>Actinomycetota</taxon>
        <taxon>Actinomycetes</taxon>
        <taxon>Kitasatosporales</taxon>
        <taxon>Streptomycetaceae</taxon>
        <taxon>Streptomyces</taxon>
    </lineage>
</organism>
<dbReference type="AlphaFoldDB" id="A0A918HJP4"/>
<dbReference type="EMBL" id="BMSA01000018">
    <property type="protein sequence ID" value="GGT70897.1"/>
    <property type="molecule type" value="Genomic_DNA"/>
</dbReference>
<evidence type="ECO:0000313" key="3">
    <source>
        <dbReference type="EMBL" id="GGT70897.1"/>
    </source>
</evidence>
<dbReference type="GO" id="GO:0006355">
    <property type="term" value="P:regulation of DNA-templated transcription"/>
    <property type="evidence" value="ECO:0007669"/>
    <property type="project" value="InterPro"/>
</dbReference>
<dbReference type="InterPro" id="IPR016032">
    <property type="entry name" value="Sig_transdc_resp-reg_C-effctor"/>
</dbReference>
<dbReference type="PRINTS" id="PR00038">
    <property type="entry name" value="HTHLUXR"/>
</dbReference>
<dbReference type="Gene3D" id="3.40.50.300">
    <property type="entry name" value="P-loop containing nucleotide triphosphate hydrolases"/>
    <property type="match status" value="1"/>
</dbReference>
<feature type="domain" description="HTH luxR-type" evidence="2">
    <location>
        <begin position="765"/>
        <end position="830"/>
    </location>
</feature>
<reference evidence="3" key="2">
    <citation type="submission" date="2020-09" db="EMBL/GenBank/DDBJ databases">
        <authorList>
            <person name="Sun Q."/>
            <person name="Ohkuma M."/>
        </authorList>
    </citation>
    <scope>NUCLEOTIDE SEQUENCE</scope>
    <source>
        <strain evidence="3">JCM 4125</strain>
    </source>
</reference>
<dbReference type="GO" id="GO:0003677">
    <property type="term" value="F:DNA binding"/>
    <property type="evidence" value="ECO:0007669"/>
    <property type="project" value="InterPro"/>
</dbReference>
<dbReference type="Pfam" id="PF00196">
    <property type="entry name" value="GerE"/>
    <property type="match status" value="1"/>
</dbReference>